<reference evidence="5" key="2">
    <citation type="submission" date="2015-01" db="EMBL/GenBank/DDBJ databases">
        <title>Evolutionary Origins and Diversification of the Mycorrhizal Mutualists.</title>
        <authorList>
            <consortium name="DOE Joint Genome Institute"/>
            <consortium name="Mycorrhizal Genomics Consortium"/>
            <person name="Kohler A."/>
            <person name="Kuo A."/>
            <person name="Nagy L.G."/>
            <person name="Floudas D."/>
            <person name="Copeland A."/>
            <person name="Barry K.W."/>
            <person name="Cichocki N."/>
            <person name="Veneault-Fourrey C."/>
            <person name="LaButti K."/>
            <person name="Lindquist E.A."/>
            <person name="Lipzen A."/>
            <person name="Lundell T."/>
            <person name="Morin E."/>
            <person name="Murat C."/>
            <person name="Riley R."/>
            <person name="Ohm R."/>
            <person name="Sun H."/>
            <person name="Tunlid A."/>
            <person name="Henrissat B."/>
            <person name="Grigoriev I.V."/>
            <person name="Hibbett D.S."/>
            <person name="Martin F."/>
        </authorList>
    </citation>
    <scope>NUCLEOTIDE SEQUENCE [LARGE SCALE GENOMIC DNA]</scope>
    <source>
        <strain evidence="5">UH-Slu-Lm8-n1</strain>
    </source>
</reference>
<sequence>MLATADIPKRSLAIAKDGLWGPLRQGFFDLLAVLTTNLPVAWDSSVFLRVDENRVDIIKALIIGPEGTSFCSFLFDIFLGPNHNQAPPSVKYMTTNGGKYRFNPNLYADCKVCLSLLGTWSRPGWVSGKSTLLQVCALLLSLILCEEPYLNGPGWANDSGTPQSRQYSSNVRRMVVKTAMLGNLKNPPEPFGDLIRTHYHLKSQATITQLDKCLILGGGKATIGDSFSTRILAAALMASRKMSRRCSSCLSS</sequence>
<dbReference type="AlphaFoldDB" id="A0A0D0AK11"/>
<name>A0A0D0AK11_9AGAM</name>
<evidence type="ECO:0000256" key="1">
    <source>
        <dbReference type="ARBA" id="ARBA00022679"/>
    </source>
</evidence>
<evidence type="ECO:0000259" key="3">
    <source>
        <dbReference type="PROSITE" id="PS50127"/>
    </source>
</evidence>
<dbReference type="OrthoDB" id="47801at2759"/>
<dbReference type="Proteomes" id="UP000054485">
    <property type="component" value="Unassembled WGS sequence"/>
</dbReference>
<accession>A0A0D0AK11</accession>
<dbReference type="Gene3D" id="3.10.110.10">
    <property type="entry name" value="Ubiquitin Conjugating Enzyme"/>
    <property type="match status" value="1"/>
</dbReference>
<reference evidence="4 5" key="1">
    <citation type="submission" date="2014-04" db="EMBL/GenBank/DDBJ databases">
        <authorList>
            <consortium name="DOE Joint Genome Institute"/>
            <person name="Kuo A."/>
            <person name="Ruytinx J."/>
            <person name="Rineau F."/>
            <person name="Colpaert J."/>
            <person name="Kohler A."/>
            <person name="Nagy L.G."/>
            <person name="Floudas D."/>
            <person name="Copeland A."/>
            <person name="Barry K.W."/>
            <person name="Cichocki N."/>
            <person name="Veneault-Fourrey C."/>
            <person name="LaButti K."/>
            <person name="Lindquist E.A."/>
            <person name="Lipzen A."/>
            <person name="Lundell T."/>
            <person name="Morin E."/>
            <person name="Murat C."/>
            <person name="Sun H."/>
            <person name="Tunlid A."/>
            <person name="Henrissat B."/>
            <person name="Grigoriev I.V."/>
            <person name="Hibbett D.S."/>
            <person name="Martin F."/>
            <person name="Nordberg H.P."/>
            <person name="Cantor M.N."/>
            <person name="Hua S.X."/>
        </authorList>
    </citation>
    <scope>NUCLEOTIDE SEQUENCE [LARGE SCALE GENOMIC DNA]</scope>
    <source>
        <strain evidence="4 5">UH-Slu-Lm8-n1</strain>
    </source>
</reference>
<dbReference type="EMBL" id="KN835392">
    <property type="protein sequence ID" value="KIK38459.1"/>
    <property type="molecule type" value="Genomic_DNA"/>
</dbReference>
<dbReference type="InterPro" id="IPR016135">
    <property type="entry name" value="UBQ-conjugating_enzyme/RWD"/>
</dbReference>
<dbReference type="HOGENOM" id="CLU_078846_0_0_1"/>
<dbReference type="PROSITE" id="PS50127">
    <property type="entry name" value="UBC_2"/>
    <property type="match status" value="1"/>
</dbReference>
<evidence type="ECO:0000313" key="5">
    <source>
        <dbReference type="Proteomes" id="UP000054485"/>
    </source>
</evidence>
<evidence type="ECO:0000256" key="2">
    <source>
        <dbReference type="ARBA" id="ARBA00022786"/>
    </source>
</evidence>
<keyword evidence="2" id="KW-0833">Ubl conjugation pathway</keyword>
<keyword evidence="5" id="KW-1185">Reference proteome</keyword>
<dbReference type="GO" id="GO:0061631">
    <property type="term" value="F:ubiquitin conjugating enzyme activity"/>
    <property type="evidence" value="ECO:0007669"/>
    <property type="project" value="TreeGrafter"/>
</dbReference>
<dbReference type="Pfam" id="PF00179">
    <property type="entry name" value="UQ_con"/>
    <property type="match status" value="1"/>
</dbReference>
<proteinExistence type="predicted"/>
<protein>
    <recommendedName>
        <fullName evidence="3">UBC core domain-containing protein</fullName>
    </recommendedName>
</protein>
<keyword evidence="1" id="KW-0808">Transferase</keyword>
<feature type="domain" description="UBC core" evidence="3">
    <location>
        <begin position="22"/>
        <end position="180"/>
    </location>
</feature>
<organism evidence="4 5">
    <name type="scientific">Suillus luteus UH-Slu-Lm8-n1</name>
    <dbReference type="NCBI Taxonomy" id="930992"/>
    <lineage>
        <taxon>Eukaryota</taxon>
        <taxon>Fungi</taxon>
        <taxon>Dikarya</taxon>
        <taxon>Basidiomycota</taxon>
        <taxon>Agaricomycotina</taxon>
        <taxon>Agaricomycetes</taxon>
        <taxon>Agaricomycetidae</taxon>
        <taxon>Boletales</taxon>
        <taxon>Suillineae</taxon>
        <taxon>Suillaceae</taxon>
        <taxon>Suillus</taxon>
    </lineage>
</organism>
<dbReference type="InParanoid" id="A0A0D0AK11"/>
<dbReference type="PANTHER" id="PTHR46116:SF15">
    <property type="entry name" value="(E3-INDEPENDENT) E2 UBIQUITIN-CONJUGATING ENZYME"/>
    <property type="match status" value="1"/>
</dbReference>
<dbReference type="STRING" id="930992.A0A0D0AK11"/>
<gene>
    <name evidence="4" type="ORF">CY34DRAFT_772434</name>
</gene>
<feature type="non-terminal residue" evidence="4">
    <location>
        <position position="1"/>
    </location>
</feature>
<evidence type="ECO:0000313" key="4">
    <source>
        <dbReference type="EMBL" id="KIK38459.1"/>
    </source>
</evidence>
<dbReference type="SMART" id="SM00212">
    <property type="entry name" value="UBCc"/>
    <property type="match status" value="1"/>
</dbReference>
<dbReference type="SUPFAM" id="SSF54495">
    <property type="entry name" value="UBC-like"/>
    <property type="match status" value="1"/>
</dbReference>
<dbReference type="InterPro" id="IPR000608">
    <property type="entry name" value="UBC"/>
</dbReference>
<dbReference type="PANTHER" id="PTHR46116">
    <property type="entry name" value="(E3-INDEPENDENT) E2 UBIQUITIN-CONJUGATING ENZYME"/>
    <property type="match status" value="1"/>
</dbReference>